<proteinExistence type="predicted"/>
<protein>
    <recommendedName>
        <fullName evidence="2">Ig-like domain-containing protein</fullName>
    </recommendedName>
</protein>
<dbReference type="Pfam" id="PF13927">
    <property type="entry name" value="Ig_3"/>
    <property type="match status" value="1"/>
</dbReference>
<dbReference type="InterPro" id="IPR003599">
    <property type="entry name" value="Ig_sub"/>
</dbReference>
<evidence type="ECO:0000259" key="2">
    <source>
        <dbReference type="PROSITE" id="PS50835"/>
    </source>
</evidence>
<sequence>MRSSHARRCRGSLGIAPADAVDHRAGAARIAPEVRASAISKSVPNRHAPCRTDTDGLHCGHHGPRIAAPSLSPACGSIRKTAAEIAPHGPRRLQASQPGMAAQLQGSDHVHAIAADCMKQRSVDSRPPPAYQDQDRASPRDTPRHAASTRRRAGLHQSEAIRRREAILISRVLRIVALFAISLIASCGGDGGNASSPTITSNPASTAVTEGSSATLSVAASGDSLSYQWRKDGVWILGAISSTYVIAPVAASDAGSYDVIVSNSAGSVTSRASTLTVNAATSTTTPALSPVVYAAALNFYNTLSASQQATAQVSWSLDTARGWSNLPAAMAARNGIAWADLGTTQQMAAAQLIKAALSNAGARLQLGLMAADDYLYANGGGSSYGHGNYYIAFLGTPSASGFWMLQLTGHHLTYNLAFNGSYMSAAPMFLGVEPKGAFTLNGTTYDPMAAQRTAVSNLGTALTAYAGAKLSGTYADLLFGANGAGNIDGTCPRDYASVTEHGLLYTGLSTSDQALVRAAIASYVNTQATEYANDLLNAYLGTAALAQTYVAYAGSGTVTTKGNYFRIEGPRVWIEFSVQNGVIFNSDIHYHSIWRDKSADYGGKCIG</sequence>
<gene>
    <name evidence="3" type="ORF">RRSL_04635</name>
</gene>
<dbReference type="Pfam" id="PF12006">
    <property type="entry name" value="DUF3500"/>
    <property type="match status" value="1"/>
</dbReference>
<feature type="domain" description="Ig-like" evidence="2">
    <location>
        <begin position="197"/>
        <end position="276"/>
    </location>
</feature>
<feature type="region of interest" description="Disordered" evidence="1">
    <location>
        <begin position="121"/>
        <end position="157"/>
    </location>
</feature>
<dbReference type="PANTHER" id="PTHR37489:SF1">
    <property type="entry name" value="DUF3500 DOMAIN-CONTAINING PROTEIN"/>
    <property type="match status" value="1"/>
</dbReference>
<dbReference type="SMART" id="SM00409">
    <property type="entry name" value="IG"/>
    <property type="match status" value="1"/>
</dbReference>
<accession>A0AB33VIX7</accession>
<dbReference type="Proteomes" id="UP000005933">
    <property type="component" value="Unassembled WGS sequence"/>
</dbReference>
<dbReference type="InterPro" id="IPR013783">
    <property type="entry name" value="Ig-like_fold"/>
</dbReference>
<evidence type="ECO:0000313" key="3">
    <source>
        <dbReference type="EMBL" id="EAP74773.1"/>
    </source>
</evidence>
<reference evidence="3 4" key="1">
    <citation type="journal article" date="2006" name="Mol. Plant Microbe Interact.">
        <title>Identification of open reading frames unique to a select agent: Ralstonia solanacearum race 3 biovar 2.</title>
        <authorList>
            <person name="Gabriel D.W."/>
            <person name="Allen C."/>
            <person name="Schell M."/>
            <person name="Denny T.P."/>
            <person name="Greenberg J.T."/>
            <person name="Duan Y.P."/>
            <person name="Flores-Cruz Z."/>
            <person name="Huang Q."/>
            <person name="Clifford J.M."/>
            <person name="Presting G."/>
            <person name="Gonzalez E.T."/>
            <person name="Reddy J."/>
            <person name="Elphinstone J."/>
            <person name="Swanson J."/>
            <person name="Yao J."/>
            <person name="Mulholland V."/>
            <person name="Liu L."/>
            <person name="Farmerie W."/>
            <person name="Patnaikuni M."/>
            <person name="Balogh B."/>
            <person name="Norman D."/>
            <person name="Alvarez A."/>
            <person name="Castillo J.A."/>
            <person name="Jones J."/>
            <person name="Saddler G."/>
            <person name="Walunas T."/>
            <person name="Zhukov A."/>
            <person name="Mikhailova N."/>
        </authorList>
    </citation>
    <scope>NUCLEOTIDE SEQUENCE [LARGE SCALE GENOMIC DNA]</scope>
    <source>
        <strain evidence="3 4">UW551</strain>
    </source>
</reference>
<feature type="compositionally biased region" description="Basic and acidic residues" evidence="1">
    <location>
        <begin position="133"/>
        <end position="144"/>
    </location>
</feature>
<dbReference type="InterPro" id="IPR021889">
    <property type="entry name" value="DUF3500"/>
</dbReference>
<dbReference type="Gene3D" id="2.60.40.10">
    <property type="entry name" value="Immunoglobulins"/>
    <property type="match status" value="1"/>
</dbReference>
<dbReference type="AlphaFoldDB" id="A0AB33VIX7"/>
<dbReference type="SUPFAM" id="SSF48726">
    <property type="entry name" value="Immunoglobulin"/>
    <property type="match status" value="1"/>
</dbReference>
<name>A0AB33VIX7_RALSU</name>
<dbReference type="InterPro" id="IPR036179">
    <property type="entry name" value="Ig-like_dom_sf"/>
</dbReference>
<dbReference type="InterPro" id="IPR007110">
    <property type="entry name" value="Ig-like_dom"/>
</dbReference>
<evidence type="ECO:0000256" key="1">
    <source>
        <dbReference type="SAM" id="MobiDB-lite"/>
    </source>
</evidence>
<dbReference type="PROSITE" id="PS50835">
    <property type="entry name" value="IG_LIKE"/>
    <property type="match status" value="1"/>
</dbReference>
<organism evidence="3 4">
    <name type="scientific">Ralstonia solanacearum (strain UW551)</name>
    <dbReference type="NCBI Taxonomy" id="342110"/>
    <lineage>
        <taxon>Bacteria</taxon>
        <taxon>Pseudomonadati</taxon>
        <taxon>Pseudomonadota</taxon>
        <taxon>Betaproteobacteria</taxon>
        <taxon>Burkholderiales</taxon>
        <taxon>Burkholderiaceae</taxon>
        <taxon>Ralstonia</taxon>
        <taxon>Ralstonia solanacearum species complex</taxon>
    </lineage>
</organism>
<dbReference type="PANTHER" id="PTHR37489">
    <property type="entry name" value="DUF3500 DOMAIN-CONTAINING PROTEIN"/>
    <property type="match status" value="1"/>
</dbReference>
<evidence type="ECO:0000313" key="4">
    <source>
        <dbReference type="Proteomes" id="UP000005933"/>
    </source>
</evidence>
<dbReference type="EMBL" id="AAKL01000001">
    <property type="protein sequence ID" value="EAP74773.1"/>
    <property type="molecule type" value="Genomic_DNA"/>
</dbReference>
<comment type="caution">
    <text evidence="3">The sequence shown here is derived from an EMBL/GenBank/DDBJ whole genome shotgun (WGS) entry which is preliminary data.</text>
</comment>